<dbReference type="CDD" id="cd16009">
    <property type="entry name" value="PPM"/>
    <property type="match status" value="1"/>
</dbReference>
<keyword evidence="3 5" id="KW-0464">Manganese</keyword>
<comment type="cofactor">
    <cofactor evidence="5">
        <name>Mn(2+)</name>
        <dbReference type="ChEBI" id="CHEBI:29035"/>
    </cofactor>
    <text evidence="5">Binds 2 manganese ions.</text>
</comment>
<proteinExistence type="inferred from homology"/>
<feature type="binding site" evidence="5">
    <location>
        <position position="341"/>
    </location>
    <ligand>
        <name>Mn(2+)</name>
        <dbReference type="ChEBI" id="CHEBI:29035"/>
        <label>2</label>
    </ligand>
</feature>
<dbReference type="Pfam" id="PF01676">
    <property type="entry name" value="Metalloenzyme"/>
    <property type="match status" value="1"/>
</dbReference>
<comment type="function">
    <text evidence="5">Isomerase that catalyzes the conversion of deoxy-ribose 1-phosphate (dRib-1-P) and ribose 1-phosphate (Rib-1-P) to deoxy-ribose 5-phosphate (dRib-5-P) and ribose 5-phosphate (Rib-5-P), respectively.</text>
</comment>
<dbReference type="GO" id="GO:0008973">
    <property type="term" value="F:phosphopentomutase activity"/>
    <property type="evidence" value="ECO:0007669"/>
    <property type="project" value="UniProtKB-EC"/>
</dbReference>
<keyword evidence="9" id="KW-1185">Reference proteome</keyword>
<dbReference type="PIRSF" id="PIRSF001491">
    <property type="entry name" value="Ppentomutase"/>
    <property type="match status" value="1"/>
</dbReference>
<gene>
    <name evidence="5" type="primary">deoB</name>
    <name evidence="8" type="ORF">QUV98_11340</name>
</gene>
<evidence type="ECO:0000256" key="1">
    <source>
        <dbReference type="ARBA" id="ARBA00010373"/>
    </source>
</evidence>
<evidence type="ECO:0000256" key="5">
    <source>
        <dbReference type="HAMAP-Rule" id="MF_00740"/>
    </source>
</evidence>
<dbReference type="InterPro" id="IPR024052">
    <property type="entry name" value="Phosphopentomutase_DeoB_cap_sf"/>
</dbReference>
<dbReference type="InterPro" id="IPR010045">
    <property type="entry name" value="DeoB"/>
</dbReference>
<dbReference type="PANTHER" id="PTHR21110">
    <property type="entry name" value="PHOSPHOPENTOMUTASE"/>
    <property type="match status" value="1"/>
</dbReference>
<evidence type="ECO:0000313" key="8">
    <source>
        <dbReference type="EMBL" id="MDM8196911.1"/>
    </source>
</evidence>
<evidence type="ECO:0000256" key="4">
    <source>
        <dbReference type="ARBA" id="ARBA00023235"/>
    </source>
</evidence>
<dbReference type="Proteomes" id="UP001529275">
    <property type="component" value="Unassembled WGS sequence"/>
</dbReference>
<dbReference type="Gene3D" id="3.30.70.1250">
    <property type="entry name" value="Phosphopentomutase"/>
    <property type="match status" value="1"/>
</dbReference>
<feature type="binding site" evidence="5">
    <location>
        <position position="293"/>
    </location>
    <ligand>
        <name>Mn(2+)</name>
        <dbReference type="ChEBI" id="CHEBI:29035"/>
        <label>2</label>
    </ligand>
</feature>
<comment type="similarity">
    <text evidence="1 5">Belongs to the phosphopentomutase family.</text>
</comment>
<protein>
    <recommendedName>
        <fullName evidence="5 6">Phosphopentomutase</fullName>
        <ecNumber evidence="5 6">5.4.2.7</ecNumber>
    </recommendedName>
    <alternativeName>
        <fullName evidence="5">Phosphodeoxyribomutase</fullName>
    </alternativeName>
</protein>
<comment type="subcellular location">
    <subcellularLocation>
        <location evidence="5">Cytoplasm</location>
    </subcellularLocation>
</comment>
<dbReference type="NCBIfam" id="NF003766">
    <property type="entry name" value="PRK05362.1"/>
    <property type="match status" value="1"/>
</dbReference>
<dbReference type="EC" id="5.4.2.7" evidence="5 6"/>
<comment type="catalytic activity">
    <reaction evidence="5">
        <text>alpha-D-ribose 1-phosphate = D-ribose 5-phosphate</text>
        <dbReference type="Rhea" id="RHEA:18793"/>
        <dbReference type="ChEBI" id="CHEBI:57720"/>
        <dbReference type="ChEBI" id="CHEBI:78346"/>
        <dbReference type="EC" id="5.4.2.7"/>
    </reaction>
</comment>
<reference evidence="8 9" key="2">
    <citation type="submission" date="2023-06" db="EMBL/GenBank/DDBJ databases">
        <authorList>
            <person name="Zeman M."/>
            <person name="Kubasova T."/>
            <person name="Jahodarova E."/>
            <person name="Nykrynova M."/>
            <person name="Rychlik I."/>
        </authorList>
    </citation>
    <scope>NUCLEOTIDE SEQUENCE [LARGE SCALE GENOMIC DNA]</scope>
    <source>
        <strain evidence="8 9">ET341</strain>
    </source>
</reference>
<name>A0ABT7ULA2_9FIRM</name>
<sequence length="394" mass="43948">MEKYKRVFLIVLDSLGIGDAHDAAQFDDVGANTLGHICEKVGGLDVPCLEGMGLGNIGQFQGIHALKNQLAYTARLEEVSNGKDTMTGHWEMMGLHITKPFKTFTETGFPKEFIDLFEEKTGRKCVGNYAESGTKILDDWGEHQIKTGDWIVYTSADSVFQIAANEEIIPLEELYKACEIAREIAMDDRWKVGRIIARPFVGKKKGEFVRTANRHDLALKPFGKTVLDSLKENQIEVIGIGKIPDIFVDQGITRKVKTVSNHDGMEKTIEIAKEDFRGLAFLNLVDFDAVYGHRRNPEGYGQAIVEFDHQLEELLYCLNSDDLLMITADHGNDPTYKGTDHTRENVPLIIYSKSLQMPKHLGLLKSYAVIGATIADNFDVENPGIGSSILNQII</sequence>
<dbReference type="RefSeq" id="WP_087244022.1">
    <property type="nucleotide sequence ID" value="NZ_JAUDCK010000074.1"/>
</dbReference>
<accession>A0ABT7ULA2</accession>
<dbReference type="InterPro" id="IPR006124">
    <property type="entry name" value="Metalloenzyme"/>
</dbReference>
<dbReference type="HAMAP" id="MF_00740">
    <property type="entry name" value="Phosphopentomut"/>
    <property type="match status" value="1"/>
</dbReference>
<feature type="binding site" evidence="5">
    <location>
        <position position="288"/>
    </location>
    <ligand>
        <name>Mn(2+)</name>
        <dbReference type="ChEBI" id="CHEBI:29035"/>
        <label>2</label>
    </ligand>
</feature>
<evidence type="ECO:0000256" key="2">
    <source>
        <dbReference type="ARBA" id="ARBA00022723"/>
    </source>
</evidence>
<dbReference type="PANTHER" id="PTHR21110:SF0">
    <property type="entry name" value="PHOSPHOPENTOMUTASE"/>
    <property type="match status" value="1"/>
</dbReference>
<reference evidence="9" key="1">
    <citation type="submission" date="2023-06" db="EMBL/GenBank/DDBJ databases">
        <title>Identification and characterization of horizontal gene transfer across gut microbiota members of farm animals based on homology search.</title>
        <authorList>
            <person name="Zeman M."/>
            <person name="Kubasova T."/>
            <person name="Jahodarova E."/>
            <person name="Nykrynova M."/>
            <person name="Rychlik I."/>
        </authorList>
    </citation>
    <scope>NUCLEOTIDE SEQUENCE [LARGE SCALE GENOMIC DNA]</scope>
    <source>
        <strain evidence="9">ET341</strain>
    </source>
</reference>
<comment type="pathway">
    <text evidence="5">Carbohydrate degradation; 2-deoxy-D-ribose 1-phosphate degradation; D-glyceraldehyde 3-phosphate and acetaldehyde from 2-deoxy-alpha-D-ribose 1-phosphate: step 1/2.</text>
</comment>
<comment type="caution">
    <text evidence="8">The sequence shown here is derived from an EMBL/GenBank/DDBJ whole genome shotgun (WGS) entry which is preliminary data.</text>
</comment>
<evidence type="ECO:0000313" key="9">
    <source>
        <dbReference type="Proteomes" id="UP001529275"/>
    </source>
</evidence>
<feature type="domain" description="Metalloenzyme" evidence="7">
    <location>
        <begin position="5"/>
        <end position="381"/>
    </location>
</feature>
<evidence type="ECO:0000256" key="6">
    <source>
        <dbReference type="NCBIfam" id="TIGR01696"/>
    </source>
</evidence>
<evidence type="ECO:0000259" key="7">
    <source>
        <dbReference type="Pfam" id="PF01676"/>
    </source>
</evidence>
<feature type="binding site" evidence="5">
    <location>
        <position position="13"/>
    </location>
    <ligand>
        <name>Mn(2+)</name>
        <dbReference type="ChEBI" id="CHEBI:29035"/>
        <label>1</label>
    </ligand>
</feature>
<feature type="binding site" evidence="5">
    <location>
        <position position="329"/>
    </location>
    <ligand>
        <name>Mn(2+)</name>
        <dbReference type="ChEBI" id="CHEBI:29035"/>
        <label>1</label>
    </ligand>
</feature>
<dbReference type="SUPFAM" id="SSF143856">
    <property type="entry name" value="DeoB insert domain-like"/>
    <property type="match status" value="1"/>
</dbReference>
<dbReference type="InterPro" id="IPR017850">
    <property type="entry name" value="Alkaline_phosphatase_core_sf"/>
</dbReference>
<dbReference type="SUPFAM" id="SSF53649">
    <property type="entry name" value="Alkaline phosphatase-like"/>
    <property type="match status" value="1"/>
</dbReference>
<dbReference type="NCBIfam" id="TIGR01696">
    <property type="entry name" value="deoB"/>
    <property type="match status" value="1"/>
</dbReference>
<keyword evidence="4 5" id="KW-0413">Isomerase</keyword>
<keyword evidence="5" id="KW-0963">Cytoplasm</keyword>
<dbReference type="Gene3D" id="3.40.720.10">
    <property type="entry name" value="Alkaline Phosphatase, subunit A"/>
    <property type="match status" value="1"/>
</dbReference>
<evidence type="ECO:0000256" key="3">
    <source>
        <dbReference type="ARBA" id="ARBA00023211"/>
    </source>
</evidence>
<keyword evidence="2 5" id="KW-0479">Metal-binding</keyword>
<comment type="catalytic activity">
    <reaction evidence="5">
        <text>2-deoxy-alpha-D-ribose 1-phosphate = 2-deoxy-D-ribose 5-phosphate</text>
        <dbReference type="Rhea" id="RHEA:27658"/>
        <dbReference type="ChEBI" id="CHEBI:57259"/>
        <dbReference type="ChEBI" id="CHEBI:62877"/>
        <dbReference type="EC" id="5.4.2.7"/>
    </reaction>
</comment>
<organism evidence="8 9">
    <name type="scientific">Massilimicrobiota timonensis</name>
    <dbReference type="NCBI Taxonomy" id="1776392"/>
    <lineage>
        <taxon>Bacteria</taxon>
        <taxon>Bacillati</taxon>
        <taxon>Bacillota</taxon>
        <taxon>Erysipelotrichia</taxon>
        <taxon>Erysipelotrichales</taxon>
        <taxon>Erysipelotrichaceae</taxon>
        <taxon>Massilimicrobiota</taxon>
    </lineage>
</organism>
<dbReference type="EMBL" id="JAUDCK010000074">
    <property type="protein sequence ID" value="MDM8196911.1"/>
    <property type="molecule type" value="Genomic_DNA"/>
</dbReference>
<feature type="binding site" evidence="5">
    <location>
        <position position="330"/>
    </location>
    <ligand>
        <name>Mn(2+)</name>
        <dbReference type="ChEBI" id="CHEBI:29035"/>
        <label>1</label>
    </ligand>
</feature>